<evidence type="ECO:0000313" key="3">
    <source>
        <dbReference type="Proteomes" id="UP000012589"/>
    </source>
</evidence>
<dbReference type="NCBIfam" id="NF033564">
    <property type="entry name" value="transpos_ISAs1"/>
    <property type="match status" value="1"/>
</dbReference>
<name>N2A5B3_9FIRM</name>
<dbReference type="GO" id="GO:0003677">
    <property type="term" value="F:DNA binding"/>
    <property type="evidence" value="ECO:0007669"/>
    <property type="project" value="InterPro"/>
</dbReference>
<dbReference type="HOGENOM" id="CLU_2178651_0_0_9"/>
<dbReference type="EMBL" id="AQFT01000129">
    <property type="protein sequence ID" value="EMZ21623.1"/>
    <property type="molecule type" value="Genomic_DNA"/>
</dbReference>
<dbReference type="GO" id="GO:0006313">
    <property type="term" value="P:DNA transposition"/>
    <property type="evidence" value="ECO:0007669"/>
    <property type="project" value="InterPro"/>
</dbReference>
<dbReference type="AlphaFoldDB" id="N2A5B3"/>
<accession>N2A5B3</accession>
<dbReference type="InterPro" id="IPR047647">
    <property type="entry name" value="ISAs1_transpos"/>
</dbReference>
<organism evidence="2 3">
    <name type="scientific">Eubacterium plexicaudatum ASF492</name>
    <dbReference type="NCBI Taxonomy" id="1235802"/>
    <lineage>
        <taxon>Bacteria</taxon>
        <taxon>Bacillati</taxon>
        <taxon>Bacillota</taxon>
        <taxon>Clostridia</taxon>
        <taxon>Eubacteriales</taxon>
        <taxon>Eubacteriaceae</taxon>
        <taxon>Eubacterium</taxon>
    </lineage>
</organism>
<reference evidence="2 3" key="1">
    <citation type="journal article" date="2014" name="Genome Announc.">
        <title>Draft genome sequences of the altered schaedler flora, a defined bacterial community from gnotobiotic mice.</title>
        <authorList>
            <person name="Wannemuehler M.J."/>
            <person name="Overstreet A.M."/>
            <person name="Ward D.V."/>
            <person name="Phillips G.J."/>
        </authorList>
    </citation>
    <scope>NUCLEOTIDE SEQUENCE [LARGE SCALE GENOMIC DNA]</scope>
    <source>
        <strain evidence="2 3">ASF492</strain>
    </source>
</reference>
<gene>
    <name evidence="2" type="ORF">C823_04440</name>
</gene>
<dbReference type="STRING" id="1235802.C823_04440"/>
<keyword evidence="3" id="KW-1185">Reference proteome</keyword>
<dbReference type="InterPro" id="IPR051698">
    <property type="entry name" value="Transposase_11-like"/>
</dbReference>
<feature type="domain" description="Transposase IS4-like" evidence="1">
    <location>
        <begin position="9"/>
        <end position="99"/>
    </location>
</feature>
<dbReference type="PANTHER" id="PTHR30298:SF0">
    <property type="entry name" value="PROTEIN YBFL-RELATED"/>
    <property type="match status" value="1"/>
</dbReference>
<proteinExistence type="predicted"/>
<dbReference type="InterPro" id="IPR002559">
    <property type="entry name" value="Transposase_11"/>
</dbReference>
<protein>
    <recommendedName>
        <fullName evidence="1">Transposase IS4-like domain-containing protein</fullName>
    </recommendedName>
</protein>
<evidence type="ECO:0000259" key="1">
    <source>
        <dbReference type="Pfam" id="PF01609"/>
    </source>
</evidence>
<comment type="caution">
    <text evidence="2">The sequence shown here is derived from an EMBL/GenBank/DDBJ whole genome shotgun (WGS) entry which is preliminary data.</text>
</comment>
<dbReference type="eggNOG" id="COG5433">
    <property type="taxonomic scope" value="Bacteria"/>
</dbReference>
<sequence length="120" mass="13723">MEEAGDIKPIHTVSAWTVESSLVLGQLCVDEKTNEIKTIPEFLDILCLEGCIVTIDAMGTQKEIARKIIHKNADYILQVKGNQQTLMDDIQEYFEKDVFTEKKDALEKAGRYYKDLCKEH</sequence>
<dbReference type="PATRIC" id="fig|1235802.3.peg.4723"/>
<dbReference type="Proteomes" id="UP000012589">
    <property type="component" value="Unassembled WGS sequence"/>
</dbReference>
<evidence type="ECO:0000313" key="2">
    <source>
        <dbReference type="EMBL" id="EMZ21623.1"/>
    </source>
</evidence>
<dbReference type="OrthoDB" id="9815086at2"/>
<dbReference type="GO" id="GO:0004803">
    <property type="term" value="F:transposase activity"/>
    <property type="evidence" value="ECO:0007669"/>
    <property type="project" value="InterPro"/>
</dbReference>
<dbReference type="Pfam" id="PF01609">
    <property type="entry name" value="DDE_Tnp_1"/>
    <property type="match status" value="1"/>
</dbReference>
<dbReference type="PANTHER" id="PTHR30298">
    <property type="entry name" value="H REPEAT-ASSOCIATED PREDICTED TRANSPOSASE"/>
    <property type="match status" value="1"/>
</dbReference>